<dbReference type="EMBL" id="RYFI01000016">
    <property type="protein sequence ID" value="RXF70950.1"/>
    <property type="molecule type" value="Genomic_DNA"/>
</dbReference>
<organism evidence="3 4">
    <name type="scientific">Hansschlegelia zhihuaiae</name>
    <dbReference type="NCBI Taxonomy" id="405005"/>
    <lineage>
        <taxon>Bacteria</taxon>
        <taxon>Pseudomonadati</taxon>
        <taxon>Pseudomonadota</taxon>
        <taxon>Alphaproteobacteria</taxon>
        <taxon>Hyphomicrobiales</taxon>
        <taxon>Methylopilaceae</taxon>
        <taxon>Hansschlegelia</taxon>
    </lineage>
</organism>
<protein>
    <recommendedName>
        <fullName evidence="2">AprE-like long alpha-helical hairpin domain-containing protein</fullName>
    </recommendedName>
</protein>
<proteinExistence type="predicted"/>
<dbReference type="InterPro" id="IPR058781">
    <property type="entry name" value="HH_AprE-like"/>
</dbReference>
<reference evidence="3 4" key="1">
    <citation type="submission" date="2018-12" db="EMBL/GenBank/DDBJ databases">
        <title>bacterium Hansschlegelia zhihuaiae S113.</title>
        <authorList>
            <person name="He J."/>
        </authorList>
    </citation>
    <scope>NUCLEOTIDE SEQUENCE [LARGE SCALE GENOMIC DNA]</scope>
    <source>
        <strain evidence="3 4">S 113</strain>
    </source>
</reference>
<comment type="caution">
    <text evidence="3">The sequence shown here is derived from an EMBL/GenBank/DDBJ whole genome shotgun (WGS) entry which is preliminary data.</text>
</comment>
<keyword evidence="1" id="KW-0175">Coiled coil</keyword>
<keyword evidence="4" id="KW-1185">Reference proteome</keyword>
<gene>
    <name evidence="3" type="ORF">EK403_16210</name>
</gene>
<feature type="domain" description="AprE-like long alpha-helical hairpin" evidence="2">
    <location>
        <begin position="5"/>
        <end position="188"/>
    </location>
</feature>
<evidence type="ECO:0000259" key="2">
    <source>
        <dbReference type="Pfam" id="PF25994"/>
    </source>
</evidence>
<dbReference type="RefSeq" id="WP_128778516.1">
    <property type="nucleotide sequence ID" value="NZ_RYFI01000016.1"/>
</dbReference>
<dbReference type="Proteomes" id="UP000289708">
    <property type="component" value="Unassembled WGS sequence"/>
</dbReference>
<accession>A0A4Q0MCA2</accession>
<feature type="coiled-coil region" evidence="1">
    <location>
        <begin position="61"/>
        <end position="88"/>
    </location>
</feature>
<sequence>MADERVRLLEASRRQLLIRSARLEAQRDDQDGFKIPEELDPRSKEIADIVSQETELLRTQRQSFAERLEFLRAQKPRLEAEIAGVTAQADAERTQLQLIRSHLVDYSKLLASGLARRYTGIELQREEARNEGNIARFAAEVARLEIGIGEVAIRINETKDGYFRQVLGDLADVRLRLRDLDWQIPVARELREARAQTSGGSLVAADQADPARRIVVVRTSGGVRETVEAGPDTLLQPGDIVDVSRRPLDYALPASGQAKRLALTPIQTSPQ</sequence>
<evidence type="ECO:0000313" key="4">
    <source>
        <dbReference type="Proteomes" id="UP000289708"/>
    </source>
</evidence>
<dbReference type="OrthoDB" id="9798876at2"/>
<evidence type="ECO:0000313" key="3">
    <source>
        <dbReference type="EMBL" id="RXF70950.1"/>
    </source>
</evidence>
<dbReference type="AlphaFoldDB" id="A0A4Q0MCA2"/>
<evidence type="ECO:0000256" key="1">
    <source>
        <dbReference type="SAM" id="Coils"/>
    </source>
</evidence>
<dbReference type="Pfam" id="PF25994">
    <property type="entry name" value="HH_AprE"/>
    <property type="match status" value="1"/>
</dbReference>
<name>A0A4Q0MCA2_9HYPH</name>